<dbReference type="EMBL" id="CM001888">
    <property type="protein sequence ID" value="EOY18638.1"/>
    <property type="molecule type" value="Genomic_DNA"/>
</dbReference>
<dbReference type="HOGENOM" id="CLU_2255062_0_0_1"/>
<keyword evidence="2" id="KW-1185">Reference proteome</keyword>
<organism evidence="1 2">
    <name type="scientific">Theobroma cacao</name>
    <name type="common">Cacao</name>
    <name type="synonym">Cocoa</name>
    <dbReference type="NCBI Taxonomy" id="3641"/>
    <lineage>
        <taxon>Eukaryota</taxon>
        <taxon>Viridiplantae</taxon>
        <taxon>Streptophyta</taxon>
        <taxon>Embryophyta</taxon>
        <taxon>Tracheophyta</taxon>
        <taxon>Spermatophyta</taxon>
        <taxon>Magnoliopsida</taxon>
        <taxon>eudicotyledons</taxon>
        <taxon>Gunneridae</taxon>
        <taxon>Pentapetalae</taxon>
        <taxon>rosids</taxon>
        <taxon>malvids</taxon>
        <taxon>Malvales</taxon>
        <taxon>Malvaceae</taxon>
        <taxon>Byttnerioideae</taxon>
        <taxon>Theobroma</taxon>
    </lineage>
</organism>
<dbReference type="InParanoid" id="A0A061FP30"/>
<gene>
    <name evidence="1" type="ORF">TCM_043138</name>
</gene>
<evidence type="ECO:0000313" key="1">
    <source>
        <dbReference type="EMBL" id="EOY18638.1"/>
    </source>
</evidence>
<dbReference type="AlphaFoldDB" id="A0A061FP30"/>
<evidence type="ECO:0000313" key="2">
    <source>
        <dbReference type="Proteomes" id="UP000026915"/>
    </source>
</evidence>
<protein>
    <submittedName>
        <fullName evidence="1">Uncharacterized protein</fullName>
    </submittedName>
</protein>
<reference evidence="1 2" key="1">
    <citation type="journal article" date="2013" name="Genome Biol.">
        <title>The genome sequence of the most widely cultivated cacao type and its use to identify candidate genes regulating pod color.</title>
        <authorList>
            <person name="Motamayor J.C."/>
            <person name="Mockaitis K."/>
            <person name="Schmutz J."/>
            <person name="Haiminen N."/>
            <person name="Iii D.L."/>
            <person name="Cornejo O."/>
            <person name="Findley S.D."/>
            <person name="Zheng P."/>
            <person name="Utro F."/>
            <person name="Royaert S."/>
            <person name="Saski C."/>
            <person name="Jenkins J."/>
            <person name="Podicheti R."/>
            <person name="Zhao M."/>
            <person name="Scheffler B.E."/>
            <person name="Stack J.C."/>
            <person name="Feltus F.A."/>
            <person name="Mustiga G.M."/>
            <person name="Amores F."/>
            <person name="Phillips W."/>
            <person name="Marelli J.P."/>
            <person name="May G.D."/>
            <person name="Shapiro H."/>
            <person name="Ma J."/>
            <person name="Bustamante C.D."/>
            <person name="Schnell R.J."/>
            <person name="Main D."/>
            <person name="Gilbert D."/>
            <person name="Parida L."/>
            <person name="Kuhn D.N."/>
        </authorList>
    </citation>
    <scope>NUCLEOTIDE SEQUENCE [LARGE SCALE GENOMIC DNA]</scope>
    <source>
        <strain evidence="2">cv. Matina 1-6</strain>
    </source>
</reference>
<accession>A0A061FP30</accession>
<sequence>MAKKSTNKVLHLSFIKRGVGGCYFISRGSWQSPNQHFLLLHFHHLLVGTHFLLCPHGKALSLTIKSFNTLEIFAAKGPWRAWHCRNSVVARFIVTSARTICKGT</sequence>
<name>A0A061FP30_THECC</name>
<dbReference type="Proteomes" id="UP000026915">
    <property type="component" value="Chromosome 10"/>
</dbReference>
<proteinExistence type="predicted"/>
<dbReference type="Gramene" id="EOY18638">
    <property type="protein sequence ID" value="EOY18638"/>
    <property type="gene ID" value="TCM_043138"/>
</dbReference>